<dbReference type="Gene3D" id="1.10.10.10">
    <property type="entry name" value="Winged helix-like DNA-binding domain superfamily/Winged helix DNA-binding domain"/>
    <property type="match status" value="1"/>
</dbReference>
<comment type="caution">
    <text evidence="2">The sequence shown here is derived from an EMBL/GenBank/DDBJ whole genome shotgun (WGS) entry which is preliminary data.</text>
</comment>
<dbReference type="InterPro" id="IPR036388">
    <property type="entry name" value="WH-like_DNA-bd_sf"/>
</dbReference>
<dbReference type="AlphaFoldDB" id="A0A9D7XTD4"/>
<reference evidence="2" key="1">
    <citation type="submission" date="2020-10" db="EMBL/GenBank/DDBJ databases">
        <title>Connecting structure to function with the recovery of over 1000 high-quality activated sludge metagenome-assembled genomes encoding full-length rRNA genes using long-read sequencing.</title>
        <authorList>
            <person name="Singleton C.M."/>
            <person name="Petriglieri F."/>
            <person name="Kristensen J.M."/>
            <person name="Kirkegaard R.H."/>
            <person name="Michaelsen T.Y."/>
            <person name="Andersen M.H."/>
            <person name="Karst S.M."/>
            <person name="Dueholm M.S."/>
            <person name="Nielsen P.H."/>
            <person name="Albertsen M."/>
        </authorList>
    </citation>
    <scope>NUCLEOTIDE SEQUENCE</scope>
    <source>
        <strain evidence="2">Ribe_18-Q3-R11-54_MAXAC.001</strain>
    </source>
</reference>
<evidence type="ECO:0000256" key="1">
    <source>
        <dbReference type="SAM" id="MobiDB-lite"/>
    </source>
</evidence>
<dbReference type="EMBL" id="JADKGK010000004">
    <property type="protein sequence ID" value="MBL0002668.1"/>
    <property type="molecule type" value="Genomic_DNA"/>
</dbReference>
<dbReference type="Proteomes" id="UP000886632">
    <property type="component" value="Unassembled WGS sequence"/>
</dbReference>
<name>A0A9D7XTD4_9MICO</name>
<evidence type="ECO:0000313" key="2">
    <source>
        <dbReference type="EMBL" id="MBL0002668.1"/>
    </source>
</evidence>
<gene>
    <name evidence="2" type="ORF">IPP00_01245</name>
</gene>
<dbReference type="SUPFAM" id="SSF46785">
    <property type="entry name" value="Winged helix' DNA-binding domain"/>
    <property type="match status" value="1"/>
</dbReference>
<proteinExistence type="predicted"/>
<evidence type="ECO:0000313" key="3">
    <source>
        <dbReference type="Proteomes" id="UP000886632"/>
    </source>
</evidence>
<accession>A0A9D7XTD4</accession>
<organism evidence="2 3">
    <name type="scientific">Candidatus Phosphoribacter hodrii</name>
    <dbReference type="NCBI Taxonomy" id="2953743"/>
    <lineage>
        <taxon>Bacteria</taxon>
        <taxon>Bacillati</taxon>
        <taxon>Actinomycetota</taxon>
        <taxon>Actinomycetes</taxon>
        <taxon>Micrococcales</taxon>
        <taxon>Dermatophilaceae</taxon>
        <taxon>Candidatus Phosphoribacter</taxon>
    </lineage>
</organism>
<evidence type="ECO:0008006" key="4">
    <source>
        <dbReference type="Google" id="ProtNLM"/>
    </source>
</evidence>
<sequence>MTLPSQARAKPLHLVLAAIGSGVGSRGELTRHTGLAPDVVDAAVDHLVSTGRLTNTALGGGCATGGCGACPSGRADAGPGCGVADPRDARGPVVLTSPPSPPAVAAEGRRVTSPGGRPRWGR</sequence>
<dbReference type="InterPro" id="IPR036390">
    <property type="entry name" value="WH_DNA-bd_sf"/>
</dbReference>
<feature type="region of interest" description="Disordered" evidence="1">
    <location>
        <begin position="86"/>
        <end position="122"/>
    </location>
</feature>
<protein>
    <recommendedName>
        <fullName evidence="4">Transcriptional regulator HTH-type FeoC domain-containing protein</fullName>
    </recommendedName>
</protein>